<keyword evidence="2" id="KW-0472">Membrane</keyword>
<evidence type="ECO:0000313" key="4">
    <source>
        <dbReference type="Proteomes" id="UP000230233"/>
    </source>
</evidence>
<dbReference type="EMBL" id="PDUG01000001">
    <property type="protein sequence ID" value="PIC54188.1"/>
    <property type="molecule type" value="Genomic_DNA"/>
</dbReference>
<evidence type="ECO:0000256" key="1">
    <source>
        <dbReference type="SAM" id="MobiDB-lite"/>
    </source>
</evidence>
<accession>A0A2G5VQZ3</accession>
<protein>
    <submittedName>
        <fullName evidence="3">Uncharacterized protein</fullName>
    </submittedName>
</protein>
<evidence type="ECO:0000256" key="2">
    <source>
        <dbReference type="SAM" id="Phobius"/>
    </source>
</evidence>
<keyword evidence="2" id="KW-0812">Transmembrane</keyword>
<keyword evidence="4" id="KW-1185">Reference proteome</keyword>
<gene>
    <name evidence="3" type="primary">Cnig_chr_I.g3545</name>
    <name evidence="3" type="ORF">B9Z55_003545</name>
</gene>
<feature type="transmembrane region" description="Helical" evidence="2">
    <location>
        <begin position="37"/>
        <end position="60"/>
    </location>
</feature>
<comment type="caution">
    <text evidence="3">The sequence shown here is derived from an EMBL/GenBank/DDBJ whole genome shotgun (WGS) entry which is preliminary data.</text>
</comment>
<dbReference type="Proteomes" id="UP000230233">
    <property type="component" value="Chromosome I"/>
</dbReference>
<sequence>MDPYHYSPLPQEPSPPQKKYLQLPGMEDDDEGEECDFVFWLLVLLMLFLAELVMAFYPLINYSLGYTQNPF</sequence>
<evidence type="ECO:0000313" key="3">
    <source>
        <dbReference type="EMBL" id="PIC54188.1"/>
    </source>
</evidence>
<dbReference type="AlphaFoldDB" id="A0A2G5VQZ3"/>
<proteinExistence type="predicted"/>
<keyword evidence="2" id="KW-1133">Transmembrane helix</keyword>
<reference evidence="4" key="1">
    <citation type="submission" date="2017-10" db="EMBL/GenBank/DDBJ databases">
        <title>Rapid genome shrinkage in a self-fertile nematode reveals novel sperm competition proteins.</title>
        <authorList>
            <person name="Yin D."/>
            <person name="Schwarz E.M."/>
            <person name="Thomas C.G."/>
            <person name="Felde R.L."/>
            <person name="Korf I.F."/>
            <person name="Cutter A.D."/>
            <person name="Schartner C.M."/>
            <person name="Ralston E.J."/>
            <person name="Meyer B.J."/>
            <person name="Haag E.S."/>
        </authorList>
    </citation>
    <scope>NUCLEOTIDE SEQUENCE [LARGE SCALE GENOMIC DNA]</scope>
    <source>
        <strain evidence="4">JU1422</strain>
    </source>
</reference>
<organism evidence="3 4">
    <name type="scientific">Caenorhabditis nigoni</name>
    <dbReference type="NCBI Taxonomy" id="1611254"/>
    <lineage>
        <taxon>Eukaryota</taxon>
        <taxon>Metazoa</taxon>
        <taxon>Ecdysozoa</taxon>
        <taxon>Nematoda</taxon>
        <taxon>Chromadorea</taxon>
        <taxon>Rhabditida</taxon>
        <taxon>Rhabditina</taxon>
        <taxon>Rhabditomorpha</taxon>
        <taxon>Rhabditoidea</taxon>
        <taxon>Rhabditidae</taxon>
        <taxon>Peloderinae</taxon>
        <taxon>Caenorhabditis</taxon>
    </lineage>
</organism>
<feature type="region of interest" description="Disordered" evidence="1">
    <location>
        <begin position="1"/>
        <end position="31"/>
    </location>
</feature>
<name>A0A2G5VQZ3_9PELO</name>